<dbReference type="RefSeq" id="WP_072429697.1">
    <property type="nucleotide sequence ID" value="NZ_FPKR01000013.1"/>
</dbReference>
<dbReference type="AlphaFoldDB" id="A0A1K2HPY0"/>
<evidence type="ECO:0000256" key="1">
    <source>
        <dbReference type="SAM" id="Phobius"/>
    </source>
</evidence>
<keyword evidence="2" id="KW-0732">Signal</keyword>
<dbReference type="EMBL" id="FPKR01000013">
    <property type="protein sequence ID" value="SFZ78815.1"/>
    <property type="molecule type" value="Genomic_DNA"/>
</dbReference>
<dbReference type="Proteomes" id="UP000186513">
    <property type="component" value="Unassembled WGS sequence"/>
</dbReference>
<reference evidence="3 4" key="1">
    <citation type="submission" date="2016-11" db="EMBL/GenBank/DDBJ databases">
        <authorList>
            <person name="Jaros S."/>
            <person name="Januszkiewicz K."/>
            <person name="Wedrychowicz H."/>
        </authorList>
    </citation>
    <scope>NUCLEOTIDE SEQUENCE [LARGE SCALE GENOMIC DNA]</scope>
    <source>
        <strain evidence="3 4">DSM 18899</strain>
    </source>
</reference>
<dbReference type="STRING" id="1121279.SAMN02745887_03211"/>
<evidence type="ECO:0000313" key="4">
    <source>
        <dbReference type="Proteomes" id="UP000186513"/>
    </source>
</evidence>
<accession>A0A1K2HPY0</accession>
<sequence>MTNAIKLAIFAFFAMIGLAQAAAGDPPTVDVGADVTKWVTWAIGLMAAAFAAKLALPLARAAFVKVMGFMGR</sequence>
<keyword evidence="1" id="KW-1133">Transmembrane helix</keyword>
<keyword evidence="1" id="KW-0472">Membrane</keyword>
<proteinExistence type="predicted"/>
<name>A0A1K2HPY0_9NEIS</name>
<keyword evidence="4" id="KW-1185">Reference proteome</keyword>
<feature type="signal peptide" evidence="2">
    <location>
        <begin position="1"/>
        <end position="21"/>
    </location>
</feature>
<organism evidence="3 4">
    <name type="scientific">Chitinimonas taiwanensis DSM 18899</name>
    <dbReference type="NCBI Taxonomy" id="1121279"/>
    <lineage>
        <taxon>Bacteria</taxon>
        <taxon>Pseudomonadati</taxon>
        <taxon>Pseudomonadota</taxon>
        <taxon>Betaproteobacteria</taxon>
        <taxon>Neisseriales</taxon>
        <taxon>Chitinibacteraceae</taxon>
        <taxon>Chitinimonas</taxon>
    </lineage>
</organism>
<protein>
    <submittedName>
        <fullName evidence="3">Uncharacterized protein</fullName>
    </submittedName>
</protein>
<keyword evidence="1" id="KW-0812">Transmembrane</keyword>
<gene>
    <name evidence="3" type="ORF">SAMN02745887_03211</name>
</gene>
<evidence type="ECO:0000313" key="3">
    <source>
        <dbReference type="EMBL" id="SFZ78815.1"/>
    </source>
</evidence>
<feature type="chain" id="PRO_5013244722" evidence="2">
    <location>
        <begin position="22"/>
        <end position="72"/>
    </location>
</feature>
<evidence type="ECO:0000256" key="2">
    <source>
        <dbReference type="SAM" id="SignalP"/>
    </source>
</evidence>
<feature type="transmembrane region" description="Helical" evidence="1">
    <location>
        <begin position="39"/>
        <end position="63"/>
    </location>
</feature>